<proteinExistence type="predicted"/>
<organism evidence="1">
    <name type="scientific">Oryza brachyantha</name>
    <name type="common">malo sina</name>
    <dbReference type="NCBI Taxonomy" id="4533"/>
    <lineage>
        <taxon>Eukaryota</taxon>
        <taxon>Viridiplantae</taxon>
        <taxon>Streptophyta</taxon>
        <taxon>Embryophyta</taxon>
        <taxon>Tracheophyta</taxon>
        <taxon>Spermatophyta</taxon>
        <taxon>Magnoliopsida</taxon>
        <taxon>Liliopsida</taxon>
        <taxon>Poales</taxon>
        <taxon>Poaceae</taxon>
        <taxon>BOP clade</taxon>
        <taxon>Oryzoideae</taxon>
        <taxon>Oryzeae</taxon>
        <taxon>Oryzinae</taxon>
        <taxon>Oryza</taxon>
    </lineage>
</organism>
<sequence>MAPLTLSKSPNQNCCCELLTAYHFGQLCKGALGQQCHCCSYNEKLTDYWSPVSSNRRRKE</sequence>
<reference evidence="1" key="1">
    <citation type="submission" date="2009-05" db="EMBL/GenBank/DDBJ databases">
        <title>Oryza sativa Japonica Group genomic DNA, chromosome 6, BAC clone:KMK0024M20, cultivar:Khau Mac Kho.</title>
        <authorList>
            <person name="Matsumoto T."/>
            <person name="Wu J."/>
            <person name="Kanamori H."/>
        </authorList>
    </citation>
    <scope>NUCLEOTIDE SEQUENCE</scope>
    <source>
        <strain evidence="1">IRGC 101232</strain>
    </source>
</reference>
<dbReference type="AlphaFoldDB" id="A0A1V1H7T5"/>
<gene>
    <name evidence="1" type="primary">OB_Ba0011H08.2</name>
</gene>
<name>A0A1V1H7T5_ORYBR</name>
<protein>
    <submittedName>
        <fullName evidence="1">Uncharacterized protein</fullName>
    </submittedName>
</protein>
<dbReference type="EMBL" id="AP011474">
    <property type="protein sequence ID" value="BAX25115.1"/>
    <property type="molecule type" value="Genomic_DNA"/>
</dbReference>
<accession>A0A1V1H7T5</accession>
<evidence type="ECO:0000313" key="1">
    <source>
        <dbReference type="EMBL" id="BAX25115.1"/>
    </source>
</evidence>